<dbReference type="Proteomes" id="UP000191554">
    <property type="component" value="Unassembled WGS sequence"/>
</dbReference>
<proteinExistence type="inferred from homology"/>
<dbReference type="InterPro" id="IPR039329">
    <property type="entry name" value="SIAE"/>
</dbReference>
<dbReference type="Pfam" id="PF02837">
    <property type="entry name" value="Glyco_hydro_2_N"/>
    <property type="match status" value="1"/>
</dbReference>
<dbReference type="PANTHER" id="PTHR22901">
    <property type="entry name" value="SIALATE O-ACETYLESTERASE"/>
    <property type="match status" value="1"/>
</dbReference>
<dbReference type="SUPFAM" id="SSF49785">
    <property type="entry name" value="Galactose-binding domain-like"/>
    <property type="match status" value="1"/>
</dbReference>
<dbReference type="PANTHER" id="PTHR22901:SF0">
    <property type="entry name" value="SIALATE O-ACETYLESTERASE"/>
    <property type="match status" value="1"/>
</dbReference>
<gene>
    <name evidence="5" type="ORF">CLHUN_05390</name>
</gene>
<dbReference type="InterPro" id="IPR005181">
    <property type="entry name" value="SASA"/>
</dbReference>
<name>A0A1V4SP04_RUMHU</name>
<dbReference type="GO" id="GO:0001681">
    <property type="term" value="F:sialate O-acetylesterase activity"/>
    <property type="evidence" value="ECO:0007669"/>
    <property type="project" value="InterPro"/>
</dbReference>
<dbReference type="STRING" id="48256.CLHUN_05390"/>
<dbReference type="Pfam" id="PF03629">
    <property type="entry name" value="SASA"/>
    <property type="match status" value="1"/>
</dbReference>
<dbReference type="AlphaFoldDB" id="A0A1V4SP04"/>
<dbReference type="InterPro" id="IPR006104">
    <property type="entry name" value="Glyco_hydro_2_N"/>
</dbReference>
<dbReference type="EMBL" id="MZGX01000003">
    <property type="protein sequence ID" value="OPX45602.1"/>
    <property type="molecule type" value="Genomic_DNA"/>
</dbReference>
<sequence>MDKTHGSEKSASQLVLPRLVSNGMVLQRAATVRIWGWAAAGEPVTVNFIGEQYKTRAGDDGSWEVFLKDLEAGGPYDMEIKASDTIVVKDILVGEVWVGSGQSNIELMMERVKDQYPDDIINCSYPKIRHFSVSQRYDFNKPYSDLSDGCWEAACPETIRRFSAVGYFFAKTIHEKYNVPVGFIKAAIGGSPIESWISEEALASHPEAVRTLLPYKDDEYVKKVLTIDEKITDSWLGSLNKNDAGLTAGEPWYAENIDTSDWPVMELPANFENEGLKNFSGVIWFRKEIEVPEEMLDKPVRLWLGRIVDGDKTYVNGQFVGEITYQYPPRKYDIPQGLLRKGKNLITVRVMCNNGSGEFISDKTYKLIAPDCSVDLTGQWKYKVGAICGPQPETTFVHWQPTGLHNGMLAPLTKYTVKGAIWYQGEANTPRPQEYYGLMRTLVEDWRKKWNQDSFPFIIVQLPNYGVRDKCPSESQWAELREAQMDSLCMPDTAVTVNIDLGEWNDLHPLRKKDVGERIALAARKTAYGEELVASGPVYRDMEVIGNKIAISFSNTGSGLKSRDGAVLRHFAIEGKAGGFVWANAKIEGHRVIVWNEGITEPVAVRYAWADNPEAANLVNMEGLPAAPFRTDRPDK</sequence>
<keyword evidence="2" id="KW-0378">Hydrolase</keyword>
<protein>
    <submittedName>
        <fullName evidence="5">Beta-D-glucuronidase</fullName>
    </submittedName>
</protein>
<comment type="similarity">
    <text evidence="1">Belongs to the glycosyl hydrolase 2 family.</text>
</comment>
<evidence type="ECO:0000256" key="2">
    <source>
        <dbReference type="ARBA" id="ARBA00022801"/>
    </source>
</evidence>
<dbReference type="SUPFAM" id="SSF52266">
    <property type="entry name" value="SGNH hydrolase"/>
    <property type="match status" value="1"/>
</dbReference>
<feature type="domain" description="Sialate O-acetylesterase" evidence="4">
    <location>
        <begin position="399"/>
        <end position="503"/>
    </location>
</feature>
<evidence type="ECO:0000259" key="3">
    <source>
        <dbReference type="Pfam" id="PF02837"/>
    </source>
</evidence>
<dbReference type="InterPro" id="IPR036514">
    <property type="entry name" value="SGNH_hydro_sf"/>
</dbReference>
<evidence type="ECO:0000259" key="4">
    <source>
        <dbReference type="Pfam" id="PF03629"/>
    </source>
</evidence>
<accession>A0A1V4SP04</accession>
<dbReference type="OrthoDB" id="9795554at2"/>
<dbReference type="Gene3D" id="2.60.120.260">
    <property type="entry name" value="Galactose-binding domain-like"/>
    <property type="match status" value="1"/>
</dbReference>
<keyword evidence="6" id="KW-1185">Reference proteome</keyword>
<reference evidence="5 6" key="1">
    <citation type="submission" date="2017-03" db="EMBL/GenBank/DDBJ databases">
        <title>Genome sequence of Clostridium hungatei DSM 14427.</title>
        <authorList>
            <person name="Poehlein A."/>
            <person name="Daniel R."/>
        </authorList>
    </citation>
    <scope>NUCLEOTIDE SEQUENCE [LARGE SCALE GENOMIC DNA]</scope>
    <source>
        <strain evidence="5 6">DSM 14427</strain>
    </source>
</reference>
<feature type="domain" description="Glycosyl hydrolases family 2 sugar binding" evidence="3">
    <location>
        <begin position="228"/>
        <end position="363"/>
    </location>
</feature>
<evidence type="ECO:0000313" key="6">
    <source>
        <dbReference type="Proteomes" id="UP000191554"/>
    </source>
</evidence>
<dbReference type="Gene3D" id="3.40.50.1110">
    <property type="entry name" value="SGNH hydrolase"/>
    <property type="match status" value="1"/>
</dbReference>
<evidence type="ECO:0000256" key="1">
    <source>
        <dbReference type="ARBA" id="ARBA00007401"/>
    </source>
</evidence>
<dbReference type="InterPro" id="IPR008979">
    <property type="entry name" value="Galactose-bd-like_sf"/>
</dbReference>
<evidence type="ECO:0000313" key="5">
    <source>
        <dbReference type="EMBL" id="OPX45602.1"/>
    </source>
</evidence>
<organism evidence="5 6">
    <name type="scientific">Ruminiclostridium hungatei</name>
    <name type="common">Clostridium hungatei</name>
    <dbReference type="NCBI Taxonomy" id="48256"/>
    <lineage>
        <taxon>Bacteria</taxon>
        <taxon>Bacillati</taxon>
        <taxon>Bacillota</taxon>
        <taxon>Clostridia</taxon>
        <taxon>Eubacteriales</taxon>
        <taxon>Oscillospiraceae</taxon>
        <taxon>Ruminiclostridium</taxon>
    </lineage>
</organism>
<comment type="caution">
    <text evidence="5">The sequence shown here is derived from an EMBL/GenBank/DDBJ whole genome shotgun (WGS) entry which is preliminary data.</text>
</comment>
<dbReference type="GO" id="GO:0005975">
    <property type="term" value="P:carbohydrate metabolic process"/>
    <property type="evidence" value="ECO:0007669"/>
    <property type="project" value="InterPro"/>
</dbReference>
<dbReference type="GO" id="GO:0004553">
    <property type="term" value="F:hydrolase activity, hydrolyzing O-glycosyl compounds"/>
    <property type="evidence" value="ECO:0007669"/>
    <property type="project" value="InterPro"/>
</dbReference>
<dbReference type="RefSeq" id="WP_080063016.1">
    <property type="nucleotide sequence ID" value="NZ_MZGX01000003.1"/>
</dbReference>